<feature type="transmembrane region" description="Helical" evidence="2">
    <location>
        <begin position="50"/>
        <end position="76"/>
    </location>
</feature>
<evidence type="ECO:0000256" key="1">
    <source>
        <dbReference type="SAM" id="MobiDB-lite"/>
    </source>
</evidence>
<feature type="transmembrane region" description="Helical" evidence="2">
    <location>
        <begin position="208"/>
        <end position="229"/>
    </location>
</feature>
<evidence type="ECO:0000313" key="4">
    <source>
        <dbReference type="Proteomes" id="UP000654257"/>
    </source>
</evidence>
<comment type="caution">
    <text evidence="3">The sequence shown here is derived from an EMBL/GenBank/DDBJ whole genome shotgun (WGS) entry which is preliminary data.</text>
</comment>
<keyword evidence="2" id="KW-0472">Membrane</keyword>
<feature type="transmembrane region" description="Helical" evidence="2">
    <location>
        <begin position="334"/>
        <end position="359"/>
    </location>
</feature>
<reference evidence="3" key="2">
    <citation type="submission" date="2020-09" db="EMBL/GenBank/DDBJ databases">
        <authorList>
            <person name="Sun Q."/>
            <person name="Sedlacek I."/>
        </authorList>
    </citation>
    <scope>NUCLEOTIDE SEQUENCE</scope>
    <source>
        <strain evidence="3">CCM 7905</strain>
    </source>
</reference>
<protein>
    <submittedName>
        <fullName evidence="3">Uncharacterized protein</fullName>
    </submittedName>
</protein>
<keyword evidence="2" id="KW-1133">Transmembrane helix</keyword>
<keyword evidence="2" id="KW-0812">Transmembrane</keyword>
<feature type="transmembrane region" description="Helical" evidence="2">
    <location>
        <begin position="300"/>
        <end position="322"/>
    </location>
</feature>
<keyword evidence="4" id="KW-1185">Reference proteome</keyword>
<feature type="transmembrane region" description="Helical" evidence="2">
    <location>
        <begin position="130"/>
        <end position="148"/>
    </location>
</feature>
<organism evidence="3 4">
    <name type="scientific">Rhodococcoides trifolii</name>
    <dbReference type="NCBI Taxonomy" id="908250"/>
    <lineage>
        <taxon>Bacteria</taxon>
        <taxon>Bacillati</taxon>
        <taxon>Actinomycetota</taxon>
        <taxon>Actinomycetes</taxon>
        <taxon>Mycobacteriales</taxon>
        <taxon>Nocardiaceae</taxon>
        <taxon>Rhodococcoides</taxon>
    </lineage>
</organism>
<gene>
    <name evidence="3" type="ORF">GCM10007304_34780</name>
</gene>
<feature type="transmembrane region" description="Helical" evidence="2">
    <location>
        <begin position="267"/>
        <end position="288"/>
    </location>
</feature>
<dbReference type="EMBL" id="BMCU01000003">
    <property type="protein sequence ID" value="GGG17725.1"/>
    <property type="molecule type" value="Genomic_DNA"/>
</dbReference>
<name>A0A917LF51_9NOCA</name>
<feature type="transmembrane region" description="Helical" evidence="2">
    <location>
        <begin position="88"/>
        <end position="110"/>
    </location>
</feature>
<accession>A0A917LF51</accession>
<evidence type="ECO:0000256" key="2">
    <source>
        <dbReference type="SAM" id="Phobius"/>
    </source>
</evidence>
<feature type="transmembrane region" description="Helical" evidence="2">
    <location>
        <begin position="160"/>
        <end position="188"/>
    </location>
</feature>
<evidence type="ECO:0000313" key="3">
    <source>
        <dbReference type="EMBL" id="GGG17725.1"/>
    </source>
</evidence>
<feature type="region of interest" description="Disordered" evidence="1">
    <location>
        <begin position="392"/>
        <end position="430"/>
    </location>
</feature>
<reference evidence="3" key="1">
    <citation type="journal article" date="2014" name="Int. J. Syst. Evol. Microbiol.">
        <title>Complete genome sequence of Corynebacterium casei LMG S-19264T (=DSM 44701T), isolated from a smear-ripened cheese.</title>
        <authorList>
            <consortium name="US DOE Joint Genome Institute (JGI-PGF)"/>
            <person name="Walter F."/>
            <person name="Albersmeier A."/>
            <person name="Kalinowski J."/>
            <person name="Ruckert C."/>
        </authorList>
    </citation>
    <scope>NUCLEOTIDE SEQUENCE</scope>
    <source>
        <strain evidence="3">CCM 7905</strain>
    </source>
</reference>
<dbReference type="Proteomes" id="UP000654257">
    <property type="component" value="Unassembled WGS sequence"/>
</dbReference>
<proteinExistence type="predicted"/>
<feature type="transmembrane region" description="Helical" evidence="2">
    <location>
        <begin position="241"/>
        <end position="261"/>
    </location>
</feature>
<sequence>MVVGLRPVGVLLALVAALSIVTLVSANSDLTGTFGAIAGSWLAVHHVPLGIGGADLGILPLLPTIVLMVSVARACAGAVSETSTRRDVCWVLAAALGAPLVFAAVMLAMIQDASSVIPLTTPNALVTFGWVLAVHATAAAVGLVVGTWPGVLQRVHLAPWAVAAFVPAARAVATLVAGGAVLVVASLVMSWSTVGALLETGDGVIGSLGLTVVSILYLPNVVIGAAAVVTGSSAHVGAATVSLFDTAGGPIPAVPVLAALPESSAQVWWPAMLVVPVLAAYLLGRGCASATLSAPDALRAAATAAVMVSLVAVIAGFVAGGVMGTFGDLGVDVLILGVATFGWSLVVGGSTAAVAGHLLHRDEVTDAWLDHHDEADEPVELAEPMAAIEAAPEPEDDVVEEDVPAEEPVANDDDVVDAEVVEIDDPDETR</sequence>
<dbReference type="InterPro" id="IPR045931">
    <property type="entry name" value="DUF6350"/>
</dbReference>
<dbReference type="Pfam" id="PF19877">
    <property type="entry name" value="DUF6350"/>
    <property type="match status" value="1"/>
</dbReference>
<dbReference type="AlphaFoldDB" id="A0A917LF51"/>